<evidence type="ECO:0000313" key="2">
    <source>
        <dbReference type="Proteomes" id="UP000828922"/>
    </source>
</evidence>
<accession>A0ACB8HJ93</accession>
<comment type="caution">
    <text evidence="1">The sequence shown here is derived from an EMBL/GenBank/DDBJ whole genome shotgun (WGS) entry which is preliminary data.</text>
</comment>
<evidence type="ECO:0000313" key="1">
    <source>
        <dbReference type="EMBL" id="KAH9556295.1"/>
    </source>
</evidence>
<gene>
    <name evidence="1" type="ORF">CY35_07G019000</name>
</gene>
<dbReference type="Proteomes" id="UP000828922">
    <property type="component" value="Linkage Group LG07"/>
</dbReference>
<proteinExistence type="predicted"/>
<organism evidence="1 2">
    <name type="scientific">Sphagnum magellanicum</name>
    <dbReference type="NCBI Taxonomy" id="128215"/>
    <lineage>
        <taxon>Eukaryota</taxon>
        <taxon>Viridiplantae</taxon>
        <taxon>Streptophyta</taxon>
        <taxon>Embryophyta</taxon>
        <taxon>Bryophyta</taxon>
        <taxon>Sphagnophytina</taxon>
        <taxon>Sphagnopsida</taxon>
        <taxon>Sphagnales</taxon>
        <taxon>Sphagnaceae</taxon>
        <taxon>Sphagnum</taxon>
    </lineage>
</organism>
<reference evidence="2" key="1">
    <citation type="journal article" date="2022" name="New Phytol.">
        <title>Phylogenomic structure and speciation in an emerging model: the Sphagnum magellanicum complex (Bryophyta).</title>
        <authorList>
            <person name="Shaw A.J."/>
            <person name="Piatkowski B."/>
            <person name="Duffy A.M."/>
            <person name="Aguero B."/>
            <person name="Imwattana K."/>
            <person name="Nieto-Lugilde M."/>
            <person name="Healey A."/>
            <person name="Weston D.J."/>
            <person name="Patel M.N."/>
            <person name="Schmutz J."/>
            <person name="Grimwood J."/>
            <person name="Yavitt J.B."/>
            <person name="Hassel K."/>
            <person name="Stenoien H.K."/>
            <person name="Flatberg K.I."/>
            <person name="Bickford C.P."/>
            <person name="Hicks K.A."/>
        </authorList>
    </citation>
    <scope>NUCLEOTIDE SEQUENCE [LARGE SCALE GENOMIC DNA]</scope>
</reference>
<dbReference type="EMBL" id="CM038913">
    <property type="protein sequence ID" value="KAH9556295.1"/>
    <property type="molecule type" value="Genomic_DNA"/>
</dbReference>
<keyword evidence="2" id="KW-1185">Reference proteome</keyword>
<protein>
    <submittedName>
        <fullName evidence="1">Uncharacterized protein</fullName>
    </submittedName>
</protein>
<name>A0ACB8HJ93_9BRYO</name>
<sequence>MDLFEQEFSLFPLLLPLSSSLEEEELVVRLQPRQVTVWFQNRRARWKTKQLERDYQVLTSDYNRQKTQLQAAIEEKQELQAKVQGLSAGKGKPGDQEESLGCETAAAKGAARDEVRKVIRVQESTAATEPSTL</sequence>